<keyword evidence="3" id="KW-0732">Signal</keyword>
<protein>
    <submittedName>
        <fullName evidence="4 5">Uncharacterized protein</fullName>
    </submittedName>
</protein>
<feature type="region of interest" description="Disordered" evidence="1">
    <location>
        <begin position="65"/>
        <end position="85"/>
    </location>
</feature>
<keyword evidence="2" id="KW-0472">Membrane</keyword>
<evidence type="ECO:0000256" key="3">
    <source>
        <dbReference type="SAM" id="SignalP"/>
    </source>
</evidence>
<organism evidence="4">
    <name type="scientific">Puccinia triticina (isolate 1-1 / race 1 (BBBD))</name>
    <name type="common">Brown leaf rust fungus</name>
    <dbReference type="NCBI Taxonomy" id="630390"/>
    <lineage>
        <taxon>Eukaryota</taxon>
        <taxon>Fungi</taxon>
        <taxon>Dikarya</taxon>
        <taxon>Basidiomycota</taxon>
        <taxon>Pucciniomycotina</taxon>
        <taxon>Pucciniomycetes</taxon>
        <taxon>Pucciniales</taxon>
        <taxon>Pucciniaceae</taxon>
        <taxon>Puccinia</taxon>
    </lineage>
</organism>
<feature type="chain" id="PRO_5008110327" evidence="3">
    <location>
        <begin position="23"/>
        <end position="289"/>
    </location>
</feature>
<dbReference type="Proteomes" id="UP000005240">
    <property type="component" value="Unassembled WGS sequence"/>
</dbReference>
<dbReference type="AlphaFoldDB" id="A0A180GVG2"/>
<evidence type="ECO:0000313" key="4">
    <source>
        <dbReference type="EMBL" id="OAV95983.1"/>
    </source>
</evidence>
<sequence length="289" mass="32106">MIFGIFPSAILLLLQVAQKTSAGESEIRHIKELGEAFEASAVPEGPSTAHARFVKPLAAKKSELIHSGDKFDGETGTSSTGEDPIATNAWSDFMASATTEKTSSLHGIEDWTCSSSSKRAGGNNEIESEDEGLTDDAFVKRKELYPATPPSYRTGHEAMYYSRVNPRSSLPDYYRQDSSPTVNEIELADEDITRDDEAYARELQELDEKLDSNLDEKNHTIKDDEALAQEYAIAEHGDNWKLAQLNIQKECHELRSTSRAFLDVPVILMMIIFCAHIFLIFLIKMIGAP</sequence>
<dbReference type="EnsemblFungi" id="PTTG_12021-t43_1">
    <property type="protein sequence ID" value="PTTG_12021-t43_1-p1"/>
    <property type="gene ID" value="PTTG_12021"/>
</dbReference>
<reference evidence="4" key="1">
    <citation type="submission" date="2009-11" db="EMBL/GenBank/DDBJ databases">
        <authorList>
            <consortium name="The Broad Institute Genome Sequencing Platform"/>
            <person name="Ward D."/>
            <person name="Feldgarden M."/>
            <person name="Earl A."/>
            <person name="Young S.K."/>
            <person name="Zeng Q."/>
            <person name="Koehrsen M."/>
            <person name="Alvarado L."/>
            <person name="Berlin A."/>
            <person name="Bochicchio J."/>
            <person name="Borenstein D."/>
            <person name="Chapman S.B."/>
            <person name="Chen Z."/>
            <person name="Engels R."/>
            <person name="Freedman E."/>
            <person name="Gellesch M."/>
            <person name="Goldberg J."/>
            <person name="Griggs A."/>
            <person name="Gujja S."/>
            <person name="Heilman E."/>
            <person name="Heiman D."/>
            <person name="Hepburn T."/>
            <person name="Howarth C."/>
            <person name="Jen D."/>
            <person name="Larson L."/>
            <person name="Lewis B."/>
            <person name="Mehta T."/>
            <person name="Park D."/>
            <person name="Pearson M."/>
            <person name="Roberts A."/>
            <person name="Saif S."/>
            <person name="Shea T."/>
            <person name="Shenoy N."/>
            <person name="Sisk P."/>
            <person name="Stolte C."/>
            <person name="Sykes S."/>
            <person name="Thomson T."/>
            <person name="Walk T."/>
            <person name="White J."/>
            <person name="Yandava C."/>
            <person name="Izard J."/>
            <person name="Baranova O.V."/>
            <person name="Blanton J.M."/>
            <person name="Tanner A.C."/>
            <person name="Dewhirst F.E."/>
            <person name="Haas B."/>
            <person name="Nusbaum C."/>
            <person name="Birren B."/>
        </authorList>
    </citation>
    <scope>NUCLEOTIDE SEQUENCE [LARGE SCALE GENOMIC DNA]</scope>
    <source>
        <strain evidence="4">1-1 BBBD Race 1</strain>
    </source>
</reference>
<dbReference type="EMBL" id="ADAS02000023">
    <property type="protein sequence ID" value="OAV95983.1"/>
    <property type="molecule type" value="Genomic_DNA"/>
</dbReference>
<evidence type="ECO:0000256" key="1">
    <source>
        <dbReference type="SAM" id="MobiDB-lite"/>
    </source>
</evidence>
<reference evidence="4" key="2">
    <citation type="submission" date="2016-05" db="EMBL/GenBank/DDBJ databases">
        <title>Comparative analysis highlights variable genome content of wheat rusts and divergence of the mating loci.</title>
        <authorList>
            <person name="Cuomo C.A."/>
            <person name="Bakkeren G."/>
            <person name="Szabo L."/>
            <person name="Khalil H."/>
            <person name="Joly D."/>
            <person name="Goldberg J."/>
            <person name="Young S."/>
            <person name="Zeng Q."/>
            <person name="Fellers J."/>
        </authorList>
    </citation>
    <scope>NUCLEOTIDE SEQUENCE [LARGE SCALE GENOMIC DNA]</scope>
    <source>
        <strain evidence="4">1-1 BBBD Race 1</strain>
    </source>
</reference>
<keyword evidence="2" id="KW-0812">Transmembrane</keyword>
<proteinExistence type="predicted"/>
<dbReference type="VEuPathDB" id="FungiDB:PTTG_12021"/>
<evidence type="ECO:0000256" key="2">
    <source>
        <dbReference type="SAM" id="Phobius"/>
    </source>
</evidence>
<keyword evidence="6" id="KW-1185">Reference proteome</keyword>
<reference evidence="5 6" key="3">
    <citation type="journal article" date="2017" name="G3 (Bethesda)">
        <title>Comparative analysis highlights variable genome content of wheat rusts and divergence of the mating loci.</title>
        <authorList>
            <person name="Cuomo C.A."/>
            <person name="Bakkeren G."/>
            <person name="Khalil H.B."/>
            <person name="Panwar V."/>
            <person name="Joly D."/>
            <person name="Linning R."/>
            <person name="Sakthikumar S."/>
            <person name="Song X."/>
            <person name="Adiconis X."/>
            <person name="Fan L."/>
            <person name="Goldberg J.M."/>
            <person name="Levin J.Z."/>
            <person name="Young S."/>
            <person name="Zeng Q."/>
            <person name="Anikster Y."/>
            <person name="Bruce M."/>
            <person name="Wang M."/>
            <person name="Yin C."/>
            <person name="McCallum B."/>
            <person name="Szabo L.J."/>
            <person name="Hulbert S."/>
            <person name="Chen X."/>
            <person name="Fellers J.P."/>
        </authorList>
    </citation>
    <scope>NUCLEOTIDE SEQUENCE</scope>
    <source>
        <strain evidence="5">isolate 1-1 / race 1 (BBBD)</strain>
        <strain evidence="6">Isolate 1-1 / race 1 (BBBD)</strain>
    </source>
</reference>
<gene>
    <name evidence="4" type="ORF">PTTG_12021</name>
</gene>
<evidence type="ECO:0000313" key="5">
    <source>
        <dbReference type="EnsemblFungi" id="PTTG_12021-t43_1-p1"/>
    </source>
</evidence>
<name>A0A180GVG2_PUCT1</name>
<keyword evidence="2" id="KW-1133">Transmembrane helix</keyword>
<accession>A0A180GVG2</accession>
<feature type="transmembrane region" description="Helical" evidence="2">
    <location>
        <begin position="260"/>
        <end position="283"/>
    </location>
</feature>
<evidence type="ECO:0000313" key="6">
    <source>
        <dbReference type="Proteomes" id="UP000005240"/>
    </source>
</evidence>
<reference evidence="5" key="4">
    <citation type="submission" date="2025-05" db="UniProtKB">
        <authorList>
            <consortium name="EnsemblFungi"/>
        </authorList>
    </citation>
    <scope>IDENTIFICATION</scope>
    <source>
        <strain evidence="5">isolate 1-1 / race 1 (BBBD)</strain>
    </source>
</reference>
<feature type="region of interest" description="Disordered" evidence="1">
    <location>
        <begin position="104"/>
        <end position="135"/>
    </location>
</feature>
<feature type="signal peptide" evidence="3">
    <location>
        <begin position="1"/>
        <end position="22"/>
    </location>
</feature>